<dbReference type="InterPro" id="IPR045518">
    <property type="entry name" value="2EXR"/>
</dbReference>
<dbReference type="Proteomes" id="UP000235786">
    <property type="component" value="Unassembled WGS sequence"/>
</dbReference>
<gene>
    <name evidence="2" type="ORF">L207DRAFT_522235</name>
</gene>
<dbReference type="PANTHER" id="PTHR35910:SF1">
    <property type="entry name" value="2EXR DOMAIN-CONTAINING PROTEIN"/>
    <property type="match status" value="1"/>
</dbReference>
<organism evidence="2 3">
    <name type="scientific">Hyaloscypha variabilis (strain UAMH 11265 / GT02V1 / F)</name>
    <name type="common">Meliniomyces variabilis</name>
    <dbReference type="NCBI Taxonomy" id="1149755"/>
    <lineage>
        <taxon>Eukaryota</taxon>
        <taxon>Fungi</taxon>
        <taxon>Dikarya</taxon>
        <taxon>Ascomycota</taxon>
        <taxon>Pezizomycotina</taxon>
        <taxon>Leotiomycetes</taxon>
        <taxon>Helotiales</taxon>
        <taxon>Hyaloscyphaceae</taxon>
        <taxon>Hyaloscypha</taxon>
        <taxon>Hyaloscypha variabilis</taxon>
    </lineage>
</organism>
<dbReference type="AlphaFoldDB" id="A0A2J6SDT8"/>
<evidence type="ECO:0000313" key="3">
    <source>
        <dbReference type="Proteomes" id="UP000235786"/>
    </source>
</evidence>
<evidence type="ECO:0000259" key="1">
    <source>
        <dbReference type="Pfam" id="PF20150"/>
    </source>
</evidence>
<dbReference type="OrthoDB" id="3504576at2759"/>
<proteinExistence type="predicted"/>
<dbReference type="EMBL" id="KZ613937">
    <property type="protein sequence ID" value="PMD48919.1"/>
    <property type="molecule type" value="Genomic_DNA"/>
</dbReference>
<accession>A0A2J6SDT8</accession>
<sequence>MASSEEATNNPKDTDVEGIDSWKSWREVGEAQLRGFWRVTAKPMYYSHDGSCKNYLAAREHPMAITRAFPVIIEQATCENFRSFPLLPLELKCKIWRHALPESRILELANRGALPGYITYFAVVPLSGGYNSNKRNLRNIMRALRHLSRVCGIRSTELELSDIGNTTEVSFYSEYFDSKRDTLLLHIASIHELYWESAWLDLSEIRNIVVYHDPRTYNLQSTAEFQDEWPDLKSLQVVLDSRNLNFHLSAVSEVSRLVQIQNLEDLDLIFTRSFNRTYAPSGFSSQSCASQLRLLKRECKASRV</sequence>
<reference evidence="2 3" key="1">
    <citation type="submission" date="2016-04" db="EMBL/GenBank/DDBJ databases">
        <title>A degradative enzymes factory behind the ericoid mycorrhizal symbiosis.</title>
        <authorList>
            <consortium name="DOE Joint Genome Institute"/>
            <person name="Martino E."/>
            <person name="Morin E."/>
            <person name="Grelet G."/>
            <person name="Kuo A."/>
            <person name="Kohler A."/>
            <person name="Daghino S."/>
            <person name="Barry K."/>
            <person name="Choi C."/>
            <person name="Cichocki N."/>
            <person name="Clum A."/>
            <person name="Copeland A."/>
            <person name="Hainaut M."/>
            <person name="Haridas S."/>
            <person name="Labutti K."/>
            <person name="Lindquist E."/>
            <person name="Lipzen A."/>
            <person name="Khouja H.-R."/>
            <person name="Murat C."/>
            <person name="Ohm R."/>
            <person name="Olson A."/>
            <person name="Spatafora J."/>
            <person name="Veneault-Fourrey C."/>
            <person name="Henrissat B."/>
            <person name="Grigoriev I."/>
            <person name="Martin F."/>
            <person name="Perotto S."/>
        </authorList>
    </citation>
    <scope>NUCLEOTIDE SEQUENCE [LARGE SCALE GENOMIC DNA]</scope>
    <source>
        <strain evidence="2 3">F</strain>
    </source>
</reference>
<protein>
    <recommendedName>
        <fullName evidence="1">2EXR domain-containing protein</fullName>
    </recommendedName>
</protein>
<dbReference type="Pfam" id="PF20150">
    <property type="entry name" value="2EXR"/>
    <property type="match status" value="1"/>
</dbReference>
<name>A0A2J6SDT8_HYAVF</name>
<evidence type="ECO:0000313" key="2">
    <source>
        <dbReference type="EMBL" id="PMD48919.1"/>
    </source>
</evidence>
<feature type="domain" description="2EXR" evidence="1">
    <location>
        <begin position="81"/>
        <end position="183"/>
    </location>
</feature>
<keyword evidence="3" id="KW-1185">Reference proteome</keyword>
<dbReference type="PANTHER" id="PTHR35910">
    <property type="entry name" value="2EXR DOMAIN-CONTAINING PROTEIN"/>
    <property type="match status" value="1"/>
</dbReference>